<name>A0A4D4MGL2_STRAX</name>
<dbReference type="Proteomes" id="UP000299211">
    <property type="component" value="Unassembled WGS sequence"/>
</dbReference>
<evidence type="ECO:0000313" key="5">
    <source>
        <dbReference type="Proteomes" id="UP000302139"/>
    </source>
</evidence>
<proteinExistence type="predicted"/>
<accession>A0A4D4MGL2</accession>
<gene>
    <name evidence="2" type="ORF">SAV14893_078380</name>
    <name evidence="3" type="ORF">SAV31267_006670</name>
</gene>
<organism evidence="3 4">
    <name type="scientific">Streptomyces avermitilis</name>
    <dbReference type="NCBI Taxonomy" id="33903"/>
    <lineage>
        <taxon>Bacteria</taxon>
        <taxon>Bacillati</taxon>
        <taxon>Actinomycetota</taxon>
        <taxon>Actinomycetes</taxon>
        <taxon>Kitasatosporales</taxon>
        <taxon>Streptomycetaceae</taxon>
        <taxon>Streptomyces</taxon>
    </lineage>
</organism>
<dbReference type="EMBL" id="BJHX01000001">
    <property type="protein sequence ID" value="GDY68445.1"/>
    <property type="molecule type" value="Genomic_DNA"/>
</dbReference>
<evidence type="ECO:0000313" key="4">
    <source>
        <dbReference type="Proteomes" id="UP000299211"/>
    </source>
</evidence>
<reference evidence="3 4" key="1">
    <citation type="submission" date="2019-04" db="EMBL/GenBank/DDBJ databases">
        <title>Draft genome sequences of Streptomyces avermitilis ATCC 31267.</title>
        <authorList>
            <person name="Komaki H."/>
            <person name="Tamura T."/>
            <person name="Hosoyama A."/>
        </authorList>
    </citation>
    <scope>NUCLEOTIDE SEQUENCE [LARGE SCALE GENOMIC DNA]</scope>
    <source>
        <strain evidence="3 4">ATCC 31267</strain>
    </source>
</reference>
<evidence type="ECO:0000313" key="3">
    <source>
        <dbReference type="EMBL" id="GDY71182.1"/>
    </source>
</evidence>
<comment type="caution">
    <text evidence="3">The sequence shown here is derived from an EMBL/GenBank/DDBJ whole genome shotgun (WGS) entry which is preliminary data.</text>
</comment>
<dbReference type="EMBL" id="BJHY01000001">
    <property type="protein sequence ID" value="GDY71182.1"/>
    <property type="molecule type" value="Genomic_DNA"/>
</dbReference>
<sequence length="98" mass="11032">MDRYRATRRGRRSSLGIAAKAWSSPPPVPWRRVGRSTRRTGIRLRAMRAALSQKTARQPRPVATAWAPICMMTAAASMPLVMQVRAVPRRCGAMWWTA</sequence>
<feature type="region of interest" description="Disordered" evidence="1">
    <location>
        <begin position="1"/>
        <end position="37"/>
    </location>
</feature>
<reference evidence="2 5" key="2">
    <citation type="submission" date="2019-04" db="EMBL/GenBank/DDBJ databases">
        <title>Draft genome sequences of Streptomyces avermitilis NBRC 14893.</title>
        <authorList>
            <person name="Komaki H."/>
            <person name="Tamura T."/>
            <person name="Hosoyama A."/>
        </authorList>
    </citation>
    <scope>NUCLEOTIDE SEQUENCE [LARGE SCALE GENOMIC DNA]</scope>
    <source>
        <strain evidence="2 5">NBRC 14893</strain>
    </source>
</reference>
<evidence type="ECO:0000313" key="2">
    <source>
        <dbReference type="EMBL" id="GDY68445.1"/>
    </source>
</evidence>
<protein>
    <submittedName>
        <fullName evidence="3">Uncharacterized protein</fullName>
    </submittedName>
</protein>
<dbReference type="AlphaFoldDB" id="A0A4D4MGL2"/>
<evidence type="ECO:0000256" key="1">
    <source>
        <dbReference type="SAM" id="MobiDB-lite"/>
    </source>
</evidence>
<dbReference type="Proteomes" id="UP000302139">
    <property type="component" value="Unassembled WGS sequence"/>
</dbReference>
<feature type="compositionally biased region" description="Basic residues" evidence="1">
    <location>
        <begin position="1"/>
        <end position="12"/>
    </location>
</feature>